<feature type="domain" description="Glycosyltransferase 61 catalytic" evidence="6">
    <location>
        <begin position="103"/>
        <end position="213"/>
    </location>
</feature>
<organism evidence="7 8">
    <name type="scientific">Actinidia rufa</name>
    <dbReference type="NCBI Taxonomy" id="165716"/>
    <lineage>
        <taxon>Eukaryota</taxon>
        <taxon>Viridiplantae</taxon>
        <taxon>Streptophyta</taxon>
        <taxon>Embryophyta</taxon>
        <taxon>Tracheophyta</taxon>
        <taxon>Spermatophyta</taxon>
        <taxon>Magnoliopsida</taxon>
        <taxon>eudicotyledons</taxon>
        <taxon>Gunneridae</taxon>
        <taxon>Pentapetalae</taxon>
        <taxon>asterids</taxon>
        <taxon>Ericales</taxon>
        <taxon>Actinidiaceae</taxon>
        <taxon>Actinidia</taxon>
    </lineage>
</organism>
<comment type="subcellular location">
    <subcellularLocation>
        <location evidence="1">Golgi apparatus membrane</location>
        <topology evidence="1">Single-pass type II membrane protein</topology>
    </subcellularLocation>
</comment>
<feature type="compositionally biased region" description="Pro residues" evidence="5">
    <location>
        <begin position="121"/>
        <end position="130"/>
    </location>
</feature>
<feature type="compositionally biased region" description="Polar residues" evidence="5">
    <location>
        <begin position="109"/>
        <end position="120"/>
    </location>
</feature>
<dbReference type="GO" id="GO:0000139">
    <property type="term" value="C:Golgi membrane"/>
    <property type="evidence" value="ECO:0007669"/>
    <property type="project" value="UniProtKB-SubCell"/>
</dbReference>
<dbReference type="PANTHER" id="PTHR20961">
    <property type="entry name" value="GLYCOSYLTRANSFERASE"/>
    <property type="match status" value="1"/>
</dbReference>
<dbReference type="GO" id="GO:0016763">
    <property type="term" value="F:pentosyltransferase activity"/>
    <property type="evidence" value="ECO:0007669"/>
    <property type="project" value="UniProtKB-ARBA"/>
</dbReference>
<gene>
    <name evidence="7" type="ORF">Acr_29g0006530</name>
</gene>
<feature type="region of interest" description="Disordered" evidence="5">
    <location>
        <begin position="109"/>
        <end position="130"/>
    </location>
</feature>
<dbReference type="InterPro" id="IPR007657">
    <property type="entry name" value="Glycosyltransferase_61"/>
</dbReference>
<dbReference type="OrthoDB" id="1544419at2759"/>
<keyword evidence="4" id="KW-0325">Glycoprotein</keyword>
<dbReference type="Proteomes" id="UP000585474">
    <property type="component" value="Unassembled WGS sequence"/>
</dbReference>
<dbReference type="AlphaFoldDB" id="A0A7J0HEX2"/>
<dbReference type="InterPro" id="IPR049625">
    <property type="entry name" value="Glyco_transf_61_cat"/>
</dbReference>
<keyword evidence="2" id="KW-0328">Glycosyltransferase</keyword>
<comment type="caution">
    <text evidence="7">The sequence shown here is derived from an EMBL/GenBank/DDBJ whole genome shotgun (WGS) entry which is preliminary data.</text>
</comment>
<evidence type="ECO:0000256" key="3">
    <source>
        <dbReference type="ARBA" id="ARBA00022679"/>
    </source>
</evidence>
<evidence type="ECO:0000256" key="5">
    <source>
        <dbReference type="SAM" id="MobiDB-lite"/>
    </source>
</evidence>
<evidence type="ECO:0000256" key="1">
    <source>
        <dbReference type="ARBA" id="ARBA00004323"/>
    </source>
</evidence>
<evidence type="ECO:0000256" key="4">
    <source>
        <dbReference type="ARBA" id="ARBA00023180"/>
    </source>
</evidence>
<reference evidence="7 8" key="1">
    <citation type="submission" date="2019-07" db="EMBL/GenBank/DDBJ databases">
        <title>De Novo Assembly of kiwifruit Actinidia rufa.</title>
        <authorList>
            <person name="Sugita-Konishi S."/>
            <person name="Sato K."/>
            <person name="Mori E."/>
            <person name="Abe Y."/>
            <person name="Kisaki G."/>
            <person name="Hamano K."/>
            <person name="Suezawa K."/>
            <person name="Otani M."/>
            <person name="Fukuda T."/>
            <person name="Manabe T."/>
            <person name="Gomi K."/>
            <person name="Tabuchi M."/>
            <person name="Akimitsu K."/>
            <person name="Kataoka I."/>
        </authorList>
    </citation>
    <scope>NUCLEOTIDE SEQUENCE [LARGE SCALE GENOMIC DNA]</scope>
    <source>
        <strain evidence="8">cv. Fuchu</strain>
    </source>
</reference>
<name>A0A7J0HEX2_9ERIC</name>
<dbReference type="PANTHER" id="PTHR20961:SF86">
    <property type="entry name" value="GLYCOSYLTRANSFERASE FAMILY 61 PROTEIN"/>
    <property type="match status" value="1"/>
</dbReference>
<dbReference type="EMBL" id="BJWL01000029">
    <property type="protein sequence ID" value="GFZ21491.1"/>
    <property type="molecule type" value="Genomic_DNA"/>
</dbReference>
<evidence type="ECO:0000313" key="7">
    <source>
        <dbReference type="EMBL" id="GFZ21491.1"/>
    </source>
</evidence>
<evidence type="ECO:0000313" key="8">
    <source>
        <dbReference type="Proteomes" id="UP000585474"/>
    </source>
</evidence>
<sequence length="331" mass="37541">MISTRTLSPLFITVDSFFPNRDIIIGIFNCSDGWLDHYTDLLSSYTRHRIINLDEETAIHCFPSMIVGLISHGSSIVDPTLQRVPHPKTLHDFRSFLASTYSRSHASHTAISNETKSNLHSPPPPAPPTLPWTLKGRPRLVFLNRNGARGILNIDEVRQAAEDVGFDTVVFEPTKETSLHEAFRLLDSSHAMAGVHGAGLTNMLFLRPGSVLIQLAPAECDWLGSLFYGKMAVRLGLEYIVYNIGEEESILGLDKATRERLARGVTPLENWVVNKNQLRIKLDLVRVKRYLKRAYKKAKIFMHKESLKGKYYFNMRQKFHIVGRKFKIGSK</sequence>
<evidence type="ECO:0000256" key="2">
    <source>
        <dbReference type="ARBA" id="ARBA00022676"/>
    </source>
</evidence>
<keyword evidence="3" id="KW-0808">Transferase</keyword>
<dbReference type="Pfam" id="PF04577">
    <property type="entry name" value="Glyco_transf_61"/>
    <property type="match status" value="1"/>
</dbReference>
<proteinExistence type="predicted"/>
<protein>
    <recommendedName>
        <fullName evidence="6">Glycosyltransferase 61 catalytic domain-containing protein</fullName>
    </recommendedName>
</protein>
<keyword evidence="8" id="KW-1185">Reference proteome</keyword>
<accession>A0A7J0HEX2</accession>
<evidence type="ECO:0000259" key="6">
    <source>
        <dbReference type="Pfam" id="PF04577"/>
    </source>
</evidence>